<evidence type="ECO:0000256" key="4">
    <source>
        <dbReference type="SAM" id="SignalP"/>
    </source>
</evidence>
<sequence>MSHGVFLLIVILSVNFTQGTLAERIRAGGAGIPAFFTATAFGTLVHEGEVPVKYTPGGGKVELASKGRYSQKFNGRDYILEEAIVGDFAVIKAWKADPEGNLVFRLASNYIPKGVNIKLQSENGVLGLGNYPSKSEVDADLINAGKETVTVIPGASFFSSDDSFAMIRGGHIHLTILGGMEVSQYGDLANWMIPVSRIMIVITVIKSGRKSARNFNPTMCKAAKTTIVEVEELVNIGDLDPDSIHVPGIFVNRIVQCSNYDKRIEHNYGFIISYLVSYLGVLGFGICGIPEKLIAALVKKGVKDLTAVSNNAGVDNAGLGLLLKEKAIKRMIASYVGSNEILVKQYLSGELELELTPQRMTIKKKAKVSEDDDDEEDSKTPAELVKERIIRRAALEFKDGMYGILYEMCVFEVDKERGLTLIEIAEGVEVPEIIVSTGCDFAVSPDLKPMGQVET</sequence>
<gene>
    <name evidence="6" type="primary">LOC113467293</name>
</gene>
<dbReference type="InterPro" id="IPR004165">
    <property type="entry name" value="CoA_trans_fam_I"/>
</dbReference>
<feature type="chain" id="PRO_5018152901" description="Succinyl-CoA:3-ketoacid-coenzyme A transferase" evidence="4">
    <location>
        <begin position="23"/>
        <end position="455"/>
    </location>
</feature>
<dbReference type="SUPFAM" id="SSF100950">
    <property type="entry name" value="NagB/RpiA/CoA transferase-like"/>
    <property type="match status" value="5"/>
</dbReference>
<evidence type="ECO:0000313" key="5">
    <source>
        <dbReference type="Proteomes" id="UP000079169"/>
    </source>
</evidence>
<reference evidence="6" key="1">
    <citation type="submission" date="2025-08" db="UniProtKB">
        <authorList>
            <consortium name="RefSeq"/>
        </authorList>
    </citation>
    <scope>IDENTIFICATION</scope>
</reference>
<comment type="pathway">
    <text evidence="3">Ketone metabolism; succinyl-CoA degradation; acetoacetyl-CoA from succinyl-CoA: step 1/1.</text>
</comment>
<evidence type="ECO:0000256" key="1">
    <source>
        <dbReference type="ARBA" id="ARBA00007154"/>
    </source>
</evidence>
<dbReference type="UniPathway" id="UPA00929">
    <property type="reaction ID" value="UER00894"/>
</dbReference>
<dbReference type="PROSITE" id="PS01274">
    <property type="entry name" value="COA_TRANSF_2"/>
    <property type="match status" value="1"/>
</dbReference>
<evidence type="ECO:0000256" key="2">
    <source>
        <dbReference type="ARBA" id="ARBA00022679"/>
    </source>
</evidence>
<dbReference type="PIRSF" id="PIRSF000858">
    <property type="entry name" value="SCOT-t"/>
    <property type="match status" value="1"/>
</dbReference>
<dbReference type="CTD" id="38261"/>
<keyword evidence="5" id="KW-1185">Reference proteome</keyword>
<dbReference type="GeneID" id="113467293"/>
<dbReference type="InterPro" id="IPR014388">
    <property type="entry name" value="3-oxoacid_CoA-transferase"/>
</dbReference>
<dbReference type="SMART" id="SM00882">
    <property type="entry name" value="CoA_trans"/>
    <property type="match status" value="2"/>
</dbReference>
<dbReference type="RefSeq" id="XP_026679196.1">
    <property type="nucleotide sequence ID" value="XM_026823395.1"/>
</dbReference>
<comment type="catalytic activity">
    <reaction evidence="3">
        <text>a 3-oxo acid + succinyl-CoA = a 3-oxoacyl-CoA + succinate</text>
        <dbReference type="Rhea" id="RHEA:24564"/>
        <dbReference type="ChEBI" id="CHEBI:30031"/>
        <dbReference type="ChEBI" id="CHEBI:35973"/>
        <dbReference type="ChEBI" id="CHEBI:57292"/>
        <dbReference type="ChEBI" id="CHEBI:90726"/>
        <dbReference type="EC" id="2.8.3.5"/>
    </reaction>
</comment>
<dbReference type="PANTHER" id="PTHR13707">
    <property type="entry name" value="KETOACID-COENZYME A TRANSFERASE"/>
    <property type="match status" value="1"/>
</dbReference>
<organism evidence="5 6">
    <name type="scientific">Diaphorina citri</name>
    <name type="common">Asian citrus psyllid</name>
    <dbReference type="NCBI Taxonomy" id="121845"/>
    <lineage>
        <taxon>Eukaryota</taxon>
        <taxon>Metazoa</taxon>
        <taxon>Ecdysozoa</taxon>
        <taxon>Arthropoda</taxon>
        <taxon>Hexapoda</taxon>
        <taxon>Insecta</taxon>
        <taxon>Pterygota</taxon>
        <taxon>Neoptera</taxon>
        <taxon>Paraneoptera</taxon>
        <taxon>Hemiptera</taxon>
        <taxon>Sternorrhyncha</taxon>
        <taxon>Psylloidea</taxon>
        <taxon>Psyllidae</taxon>
        <taxon>Diaphorininae</taxon>
        <taxon>Diaphorina</taxon>
    </lineage>
</organism>
<dbReference type="InterPro" id="IPR037171">
    <property type="entry name" value="NagB/RpiA_transferase-like"/>
</dbReference>
<comment type="function">
    <text evidence="3">Key enzyme for ketone body catabolism. Transfers the CoA moiety from succinate to acetoacetate. Formation of the enzyme-CoA intermediate proceeds via an unstable anhydride species formed between the carboxylate groups of the enzyme and substrate.</text>
</comment>
<keyword evidence="4" id="KW-0732">Signal</keyword>
<comment type="similarity">
    <text evidence="1 3">Belongs to the 3-oxoacid CoA-transferase family.</text>
</comment>
<keyword evidence="2 3" id="KW-0808">Transferase</keyword>
<keyword evidence="3" id="KW-0496">Mitochondrion</keyword>
<dbReference type="AlphaFoldDB" id="A0A3Q0ISE0"/>
<dbReference type="STRING" id="121845.A0A3Q0ISE0"/>
<dbReference type="InterPro" id="IPR004164">
    <property type="entry name" value="CoA_transf_AS"/>
</dbReference>
<dbReference type="Proteomes" id="UP000079169">
    <property type="component" value="Unplaced"/>
</dbReference>
<dbReference type="KEGG" id="dci:113467293"/>
<dbReference type="PANTHER" id="PTHR13707:SF23">
    <property type="entry name" value="SUCCINYL-COA:3-KETOACID-COENZYME A TRANSFERASE"/>
    <property type="match status" value="1"/>
</dbReference>
<dbReference type="GO" id="GO:0008260">
    <property type="term" value="F:succinyl-CoA:3-oxo-acid CoA-transferase activity"/>
    <property type="evidence" value="ECO:0007669"/>
    <property type="project" value="UniProtKB-EC"/>
</dbReference>
<evidence type="ECO:0000256" key="3">
    <source>
        <dbReference type="PIRNR" id="PIRNR000858"/>
    </source>
</evidence>
<dbReference type="Gene3D" id="3.40.1080.10">
    <property type="entry name" value="Glutaconate Coenzyme A-transferase"/>
    <property type="match status" value="5"/>
</dbReference>
<evidence type="ECO:0000313" key="6">
    <source>
        <dbReference type="RefSeq" id="XP_026679196.1"/>
    </source>
</evidence>
<protein>
    <recommendedName>
        <fullName evidence="3">Succinyl-CoA:3-ketoacid-coenzyme A transferase</fullName>
        <ecNumber evidence="3">2.8.3.5</ecNumber>
    </recommendedName>
</protein>
<proteinExistence type="inferred from homology"/>
<dbReference type="GO" id="GO:0046952">
    <property type="term" value="P:ketone body catabolic process"/>
    <property type="evidence" value="ECO:0007669"/>
    <property type="project" value="InterPro"/>
</dbReference>
<dbReference type="Pfam" id="PF01144">
    <property type="entry name" value="CoA_trans"/>
    <property type="match status" value="3"/>
</dbReference>
<dbReference type="PaxDb" id="121845-A0A3Q0ISE0"/>
<accession>A0A3Q0ISE0</accession>
<dbReference type="EC" id="2.8.3.5" evidence="3"/>
<feature type="signal peptide" evidence="4">
    <location>
        <begin position="1"/>
        <end position="22"/>
    </location>
</feature>
<name>A0A3Q0ISE0_DIACI</name>